<feature type="domain" description="Phage tail collar" evidence="3">
    <location>
        <begin position="366"/>
        <end position="413"/>
    </location>
</feature>
<dbReference type="Pfam" id="PF12571">
    <property type="entry name" value="Phage_tail_fib"/>
    <property type="match status" value="1"/>
</dbReference>
<dbReference type="InterPro" id="IPR044916">
    <property type="entry name" value="Short_tail_fibre_C_sf"/>
</dbReference>
<dbReference type="GO" id="GO:0046872">
    <property type="term" value="F:metal ion binding"/>
    <property type="evidence" value="ECO:0007669"/>
    <property type="project" value="InterPro"/>
</dbReference>
<feature type="domain" description="Phage tail fibre protein N-terminal" evidence="4">
    <location>
        <begin position="13"/>
        <end position="162"/>
    </location>
</feature>
<comment type="caution">
    <text evidence="6">The sequence shown here is derived from an EMBL/GenBank/DDBJ whole genome shotgun (WGS) entry which is preliminary data.</text>
</comment>
<protein>
    <recommendedName>
        <fullName evidence="8">Phage tail collar domain-containing protein</fullName>
    </recommendedName>
</protein>
<dbReference type="InterPro" id="IPR005068">
    <property type="entry name" value="Phage_lambda_Stf-r2"/>
</dbReference>
<dbReference type="GO" id="GO:0019062">
    <property type="term" value="P:virion attachment to host cell"/>
    <property type="evidence" value="ECO:0007669"/>
    <property type="project" value="InterPro"/>
</dbReference>
<dbReference type="AlphaFoldDB" id="A0A2V4DTJ7"/>
<dbReference type="InterPro" id="IPR027448">
    <property type="entry name" value="Short_tail_fibre_C"/>
</dbReference>
<sequence length="531" mass="58548">MAIRIFIYRNENMSQKYYTLITQQGAALLANATASGIPLKLNKMGVGDGNGNATTPNANQSKLVHEVYQAPINSLTIDENNTNQIIAELIIPENQGGWFIHEIGLYDENNNLVAVGNCPATYKPQLSEGSGRTQVIRIIIIVDNTDAIALKIDPAVILATRQYVDNLITARMTAHEKSTNHPTATTSSKGFVQLNSATDLTIENQAATPLAVKKVNEAVKRVDEKVTKVDEKVKIVNDIAMAAVKRSGDDITGELKIKGHPVLTKYSYGIGFSHVLGNESIDESKNQYSGFLFTQQQSQGCKPFDYSHVMRSFVGDSFGDIAIDVLSKRVKYRGVITYEQNPSYTGDYSWNEFITTANVSNYIPIGVPLPWPNTQPPAGWLECNGSTFNKNQFPKLAAAYPSGKLPDLRGEFIRGWDNARGADPYRVILAWQAPQISAHRHVEGWGEHSTHFTDWQKEHYAPFGSTGLGGVWGGAYNNDFDNALLYTNDGTNGSISTSRGYTDWRNLNPDGLVGNETRPRNVAFMYIVKAE</sequence>
<dbReference type="InterPro" id="IPR051934">
    <property type="entry name" value="Phage_Tail_Fiber_Structural"/>
</dbReference>
<keyword evidence="2" id="KW-0945">Host-virus interaction</keyword>
<gene>
    <name evidence="6" type="ORF">DKK79_06500</name>
</gene>
<evidence type="ECO:0000259" key="4">
    <source>
        <dbReference type="Pfam" id="PF12571"/>
    </source>
</evidence>
<dbReference type="PANTHER" id="PTHR35191">
    <property type="entry name" value="PROPHAGE SIDE TAIL FIBER PROTEIN HOMOLOG STFQ-RELATED"/>
    <property type="match status" value="1"/>
</dbReference>
<organism evidence="6 7">
    <name type="scientific">Gilliamella apicola</name>
    <dbReference type="NCBI Taxonomy" id="1196095"/>
    <lineage>
        <taxon>Bacteria</taxon>
        <taxon>Pseudomonadati</taxon>
        <taxon>Pseudomonadota</taxon>
        <taxon>Gammaproteobacteria</taxon>
        <taxon>Orbales</taxon>
        <taxon>Orbaceae</taxon>
        <taxon>Gilliamella</taxon>
    </lineage>
</organism>
<name>A0A2V4DTJ7_9GAMM</name>
<dbReference type="Gene3D" id="4.10.1070.10">
    <property type="entry name" value="receptor-binding domain of the bacteriophage t4 short tail fibre, domain 2"/>
    <property type="match status" value="1"/>
</dbReference>
<evidence type="ECO:0000313" key="7">
    <source>
        <dbReference type="Proteomes" id="UP000247483"/>
    </source>
</evidence>
<evidence type="ECO:0000256" key="2">
    <source>
        <dbReference type="ARBA" id="ARBA00022581"/>
    </source>
</evidence>
<dbReference type="InterPro" id="IPR011083">
    <property type="entry name" value="Phage_tail_collar_dom"/>
</dbReference>
<evidence type="ECO:0008006" key="8">
    <source>
        <dbReference type="Google" id="ProtNLM"/>
    </source>
</evidence>
<accession>A0A2V4DTJ7</accession>
<dbReference type="SUPFAM" id="SSF88874">
    <property type="entry name" value="Receptor-binding domain of short tail fibre protein gp12"/>
    <property type="match status" value="1"/>
</dbReference>
<dbReference type="Proteomes" id="UP000247483">
    <property type="component" value="Unassembled WGS sequence"/>
</dbReference>
<dbReference type="Pfam" id="PF14928">
    <property type="entry name" value="S_tail_recep_bd"/>
    <property type="match status" value="1"/>
</dbReference>
<dbReference type="InterPro" id="IPR022225">
    <property type="entry name" value="Phage_tail_fibre_N"/>
</dbReference>
<evidence type="ECO:0000313" key="6">
    <source>
        <dbReference type="EMBL" id="PXZ04020.1"/>
    </source>
</evidence>
<dbReference type="Pfam" id="PF03406">
    <property type="entry name" value="Phage_fiber_2"/>
    <property type="match status" value="1"/>
</dbReference>
<reference evidence="6 7" key="1">
    <citation type="submission" date="2018-05" db="EMBL/GenBank/DDBJ databases">
        <title>Reference genomes for bee gut microbiota database.</title>
        <authorList>
            <person name="Ellegaard K.M."/>
        </authorList>
    </citation>
    <scope>NUCLEOTIDE SEQUENCE [LARGE SCALE GENOMIC DNA]</scope>
    <source>
        <strain evidence="6 7">ESL0177</strain>
    </source>
</reference>
<dbReference type="Pfam" id="PF07484">
    <property type="entry name" value="Collar"/>
    <property type="match status" value="1"/>
</dbReference>
<dbReference type="GO" id="GO:0046718">
    <property type="term" value="P:symbiont entry into host cell"/>
    <property type="evidence" value="ECO:0007669"/>
    <property type="project" value="InterPro"/>
</dbReference>
<dbReference type="EMBL" id="QGLP01000005">
    <property type="protein sequence ID" value="PXZ04020.1"/>
    <property type="molecule type" value="Genomic_DNA"/>
</dbReference>
<evidence type="ECO:0000256" key="1">
    <source>
        <dbReference type="ARBA" id="ARBA00004328"/>
    </source>
</evidence>
<dbReference type="PANTHER" id="PTHR35191:SF1">
    <property type="entry name" value="PROPHAGE SIDE TAIL FIBER PROTEIN HOMOLOG STFQ-RELATED"/>
    <property type="match status" value="1"/>
</dbReference>
<proteinExistence type="predicted"/>
<feature type="domain" description="Short tail fibre protein C-terminal" evidence="5">
    <location>
        <begin position="432"/>
        <end position="529"/>
    </location>
</feature>
<comment type="subcellular location">
    <subcellularLocation>
        <location evidence="1">Virion</location>
    </subcellularLocation>
</comment>
<dbReference type="InterPro" id="IPR037053">
    <property type="entry name" value="Phage_tail_collar_dom_sf"/>
</dbReference>
<dbReference type="Gene3D" id="3.90.1340.10">
    <property type="entry name" value="Phage tail collar domain"/>
    <property type="match status" value="1"/>
</dbReference>
<evidence type="ECO:0000259" key="5">
    <source>
        <dbReference type="Pfam" id="PF14928"/>
    </source>
</evidence>
<evidence type="ECO:0000259" key="3">
    <source>
        <dbReference type="Pfam" id="PF07484"/>
    </source>
</evidence>